<feature type="region of interest" description="Disordered" evidence="10">
    <location>
        <begin position="229"/>
        <end position="257"/>
    </location>
</feature>
<evidence type="ECO:0000256" key="3">
    <source>
        <dbReference type="ARBA" id="ARBA00021539"/>
    </source>
</evidence>
<dbReference type="InterPro" id="IPR010055">
    <property type="entry name" value="T2SS_protein-GspJ"/>
</dbReference>
<evidence type="ECO:0000256" key="1">
    <source>
        <dbReference type="ARBA" id="ARBA00004377"/>
    </source>
</evidence>
<evidence type="ECO:0000313" key="13">
    <source>
        <dbReference type="Proteomes" id="UP001569414"/>
    </source>
</evidence>
<sequence>MKIPTHIPPLKAQSGFTLVEVLVVLVLVAIISVGSFSLLDVFHNTDNIVERRAEELRRFSMALYRLEDDLRQVTARPVKNAYTGYEPAFRGDEDEFEFTRLGAANLTGEPRGEIQRLGYSIGYPESDERSSFSEEEDTGALLLRSRWQVLDRGPDSEPIVEPLLAGVESLTLRYFDSDSDAWVAQWPPAGSPTPPTSANSRLPKAIELVLLTHQYGEIRRVFSFSSVDYSSSGGGSPNGNPGLNRNPGSTNTGGNGN</sequence>
<evidence type="ECO:0000256" key="6">
    <source>
        <dbReference type="ARBA" id="ARBA00022519"/>
    </source>
</evidence>
<dbReference type="EMBL" id="JBGMEL010000014">
    <property type="protein sequence ID" value="MFA0791749.1"/>
    <property type="molecule type" value="Genomic_DNA"/>
</dbReference>
<dbReference type="Pfam" id="PF07963">
    <property type="entry name" value="N_methyl"/>
    <property type="match status" value="1"/>
</dbReference>
<feature type="compositionally biased region" description="Low complexity" evidence="10">
    <location>
        <begin position="238"/>
        <end position="250"/>
    </location>
</feature>
<name>A0ABV4NRX1_9GAMM</name>
<organism evidence="12 13">
    <name type="scientific">Microbulbifer echini</name>
    <dbReference type="NCBI Taxonomy" id="1529067"/>
    <lineage>
        <taxon>Bacteria</taxon>
        <taxon>Pseudomonadati</taxon>
        <taxon>Pseudomonadota</taxon>
        <taxon>Gammaproteobacteria</taxon>
        <taxon>Cellvibrionales</taxon>
        <taxon>Microbulbiferaceae</taxon>
        <taxon>Microbulbifer</taxon>
    </lineage>
</organism>
<dbReference type="NCBIfam" id="TIGR01711">
    <property type="entry name" value="gspJ"/>
    <property type="match status" value="1"/>
</dbReference>
<comment type="similarity">
    <text evidence="2">Belongs to the GSP J family.</text>
</comment>
<protein>
    <recommendedName>
        <fullName evidence="3">Type II secretion system protein J</fullName>
    </recommendedName>
</protein>
<dbReference type="RefSeq" id="WP_299585781.1">
    <property type="nucleotide sequence ID" value="NZ_JBGMEL010000014.1"/>
</dbReference>
<evidence type="ECO:0000256" key="9">
    <source>
        <dbReference type="ARBA" id="ARBA00023136"/>
    </source>
</evidence>
<comment type="subcellular location">
    <subcellularLocation>
        <location evidence="1">Cell inner membrane</location>
        <topology evidence="1">Single-pass membrane protein</topology>
    </subcellularLocation>
</comment>
<reference evidence="12 13" key="1">
    <citation type="submission" date="2024-08" db="EMBL/GenBank/DDBJ databases">
        <authorList>
            <person name="Ishaq N."/>
        </authorList>
    </citation>
    <scope>NUCLEOTIDE SEQUENCE [LARGE SCALE GENOMIC DNA]</scope>
    <source>
        <strain evidence="12 13">JCM 30400</strain>
    </source>
</reference>
<evidence type="ECO:0000256" key="8">
    <source>
        <dbReference type="ARBA" id="ARBA00022989"/>
    </source>
</evidence>
<dbReference type="Gene3D" id="2.10.70.20">
    <property type="entry name" value="gspk-gspi-gspj complex like domains"/>
    <property type="match status" value="1"/>
</dbReference>
<gene>
    <name evidence="12" type="primary">gspJ</name>
    <name evidence="12" type="ORF">ACCI51_14425</name>
</gene>
<dbReference type="SUPFAM" id="SSF54523">
    <property type="entry name" value="Pili subunits"/>
    <property type="match status" value="1"/>
</dbReference>
<evidence type="ECO:0000256" key="2">
    <source>
        <dbReference type="ARBA" id="ARBA00011084"/>
    </source>
</evidence>
<proteinExistence type="inferred from homology"/>
<dbReference type="PANTHER" id="PTHR39583">
    <property type="entry name" value="TYPE II SECRETION SYSTEM PROTEIN J-RELATED"/>
    <property type="match status" value="1"/>
</dbReference>
<keyword evidence="7 11" id="KW-0812">Transmembrane</keyword>
<keyword evidence="8 11" id="KW-1133">Transmembrane helix</keyword>
<keyword evidence="13" id="KW-1185">Reference proteome</keyword>
<dbReference type="Proteomes" id="UP001569414">
    <property type="component" value="Unassembled WGS sequence"/>
</dbReference>
<comment type="caution">
    <text evidence="12">The sequence shown here is derived from an EMBL/GenBank/DDBJ whole genome shotgun (WGS) entry which is preliminary data.</text>
</comment>
<accession>A0ABV4NRX1</accession>
<evidence type="ECO:0000313" key="12">
    <source>
        <dbReference type="EMBL" id="MFA0791749.1"/>
    </source>
</evidence>
<dbReference type="NCBIfam" id="TIGR02532">
    <property type="entry name" value="IV_pilin_GFxxxE"/>
    <property type="match status" value="1"/>
</dbReference>
<keyword evidence="9 11" id="KW-0472">Membrane</keyword>
<feature type="transmembrane region" description="Helical" evidence="11">
    <location>
        <begin position="21"/>
        <end position="42"/>
    </location>
</feature>
<keyword evidence="5" id="KW-0488">Methylation</keyword>
<dbReference type="InterPro" id="IPR051621">
    <property type="entry name" value="T2SS_protein_J"/>
</dbReference>
<dbReference type="InterPro" id="IPR012902">
    <property type="entry name" value="N_methyl_site"/>
</dbReference>
<keyword evidence="6" id="KW-0997">Cell inner membrane</keyword>
<evidence type="ECO:0000256" key="10">
    <source>
        <dbReference type="SAM" id="MobiDB-lite"/>
    </source>
</evidence>
<dbReference type="InterPro" id="IPR045584">
    <property type="entry name" value="Pilin-like"/>
</dbReference>
<dbReference type="Pfam" id="PF11612">
    <property type="entry name" value="T2SSJ"/>
    <property type="match status" value="1"/>
</dbReference>
<evidence type="ECO:0000256" key="7">
    <source>
        <dbReference type="ARBA" id="ARBA00022692"/>
    </source>
</evidence>
<evidence type="ECO:0000256" key="5">
    <source>
        <dbReference type="ARBA" id="ARBA00022481"/>
    </source>
</evidence>
<evidence type="ECO:0000256" key="4">
    <source>
        <dbReference type="ARBA" id="ARBA00022475"/>
    </source>
</evidence>
<dbReference type="Gene3D" id="3.10.610.10">
    <property type="entry name" value="GSPII I/J protein-like"/>
    <property type="match status" value="1"/>
</dbReference>
<keyword evidence="4" id="KW-1003">Cell membrane</keyword>
<dbReference type="PANTHER" id="PTHR39583:SF2">
    <property type="entry name" value="TYPE II SECRETION SYSTEM PROTEIN J"/>
    <property type="match status" value="1"/>
</dbReference>
<evidence type="ECO:0000256" key="11">
    <source>
        <dbReference type="SAM" id="Phobius"/>
    </source>
</evidence>